<feature type="compositionally biased region" description="Pro residues" evidence="1">
    <location>
        <begin position="368"/>
        <end position="381"/>
    </location>
</feature>
<feature type="compositionally biased region" description="Low complexity" evidence="1">
    <location>
        <begin position="50"/>
        <end position="66"/>
    </location>
</feature>
<dbReference type="RefSeq" id="XP_003018317.1">
    <property type="nucleotide sequence ID" value="XM_003018271.1"/>
</dbReference>
<evidence type="ECO:0000313" key="4">
    <source>
        <dbReference type="Proteomes" id="UP000008383"/>
    </source>
</evidence>
<feature type="compositionally biased region" description="Polar residues" evidence="1">
    <location>
        <begin position="20"/>
        <end position="33"/>
    </location>
</feature>
<feature type="compositionally biased region" description="Low complexity" evidence="1">
    <location>
        <begin position="732"/>
        <end position="743"/>
    </location>
</feature>
<dbReference type="Proteomes" id="UP000008383">
    <property type="component" value="Unassembled WGS sequence"/>
</dbReference>
<evidence type="ECO:0000256" key="1">
    <source>
        <dbReference type="SAM" id="MobiDB-lite"/>
    </source>
</evidence>
<feature type="compositionally biased region" description="Polar residues" evidence="1">
    <location>
        <begin position="472"/>
        <end position="492"/>
    </location>
</feature>
<dbReference type="GeneID" id="9580019"/>
<feature type="compositionally biased region" description="Basic and acidic residues" evidence="1">
    <location>
        <begin position="781"/>
        <end position="798"/>
    </location>
</feature>
<dbReference type="InterPro" id="IPR014840">
    <property type="entry name" value="HRD"/>
</dbReference>
<dbReference type="AlphaFoldDB" id="D4DKE0"/>
<feature type="domain" description="Hpc2-related" evidence="2">
    <location>
        <begin position="646"/>
        <end position="682"/>
    </location>
</feature>
<feature type="compositionally biased region" description="Low complexity" evidence="1">
    <location>
        <begin position="226"/>
        <end position="251"/>
    </location>
</feature>
<feature type="compositionally biased region" description="Basic and acidic residues" evidence="1">
    <location>
        <begin position="67"/>
        <end position="88"/>
    </location>
</feature>
<gene>
    <name evidence="3" type="ORF">TRV_07662</name>
</gene>
<accession>D4DKE0</accession>
<name>D4DKE0_TRIVH</name>
<protein>
    <recommendedName>
        <fullName evidence="2">Hpc2-related domain-containing protein</fullName>
    </recommendedName>
</protein>
<feature type="compositionally biased region" description="Low complexity" evidence="1">
    <location>
        <begin position="343"/>
        <end position="357"/>
    </location>
</feature>
<evidence type="ECO:0000259" key="2">
    <source>
        <dbReference type="Pfam" id="PF08729"/>
    </source>
</evidence>
<feature type="compositionally biased region" description="Polar residues" evidence="1">
    <location>
        <begin position="415"/>
        <end position="454"/>
    </location>
</feature>
<feature type="region of interest" description="Disordered" evidence="1">
    <location>
        <begin position="580"/>
        <end position="646"/>
    </location>
</feature>
<feature type="compositionally biased region" description="Polar residues" evidence="1">
    <location>
        <begin position="204"/>
        <end position="224"/>
    </location>
</feature>
<feature type="compositionally biased region" description="Polar residues" evidence="1">
    <location>
        <begin position="92"/>
        <end position="108"/>
    </location>
</feature>
<feature type="compositionally biased region" description="Low complexity" evidence="1">
    <location>
        <begin position="461"/>
        <end position="471"/>
    </location>
</feature>
<evidence type="ECO:0000313" key="3">
    <source>
        <dbReference type="EMBL" id="EFE37672.1"/>
    </source>
</evidence>
<feature type="compositionally biased region" description="Basic and acidic residues" evidence="1">
    <location>
        <begin position="125"/>
        <end position="141"/>
    </location>
</feature>
<organism evidence="3 4">
    <name type="scientific">Trichophyton verrucosum (strain HKI 0517)</name>
    <dbReference type="NCBI Taxonomy" id="663202"/>
    <lineage>
        <taxon>Eukaryota</taxon>
        <taxon>Fungi</taxon>
        <taxon>Dikarya</taxon>
        <taxon>Ascomycota</taxon>
        <taxon>Pezizomycotina</taxon>
        <taxon>Eurotiomycetes</taxon>
        <taxon>Eurotiomycetidae</taxon>
        <taxon>Onygenales</taxon>
        <taxon>Arthrodermataceae</taxon>
        <taxon>Trichophyton</taxon>
    </lineage>
</organism>
<dbReference type="EMBL" id="ACYE01000467">
    <property type="protein sequence ID" value="EFE37672.1"/>
    <property type="molecule type" value="Genomic_DNA"/>
</dbReference>
<dbReference type="HOGENOM" id="CLU_019947_0_0_1"/>
<sequence length="809" mass="84271">MDPTSSPSLTSLSECESIAIPSTFQSQAGSKSKPNPEPQAPAADSGVPLASGCGTVTVTAGSSSTAMDERKPAVPEDAGRKSGKESRRNSRAPATNTDTSHMISQQETPAAATATGPKQKRVRKRKDDEEKAKPKRERNSTGDKAVAGAAGGAAAAAGKDGSEPKPRRQRNSNVKPQDGGGDAAATAASRKKAKLEHTADEVTPSVTPRQTKITDMVSMTSTATAHPPQLSQQQQQHQFSQHPPQTSSAQPSPTPAYSMQRSLSQHSPQPSPHHPASYPQRNGNYEAGGTSGSPYAYNNNSTTTTTNNTHHAPPPPPPQQAQPASLPRSSGQNYDPIRSAIESSSSVSTPAVPTAKPAPAPQGSSSFSPPPNTVTPPPRPATTPFRASASPAISSIIDFPAANSTPAISIPPPVTTTSDNKPTLSPTQNPANGATESSKPSAQPLTHSKSQDSNAMDIDSKPASSKPGPKKNTASSTGNPSSGALSPKPASSRNKEPPRPLPSTGSGLLSNALFGGDTSSSSDTKYLPNIILNIPIKGKSNLVINFARMAEEQYGFDALHPRIAAQKERRARLAAASAVLEKSERAGRGESGAEDDLSLDVDRDSDGDGDVNMSGMGAHTPNGTGTDEATAAPNPNGEVKKPRRRKIEEYDRDDPFVDDSELIWEEQAAACKDGFFVYSGLLVQEGDKVSVEKYALSLYRLLGPYITVLTNVFYRADGTTKRGRGRRGGASGTTHGNSGTSSRGRGGHAGSSSTTNHPNGDGATAGKSGTGRGGARKPRITKADRLQMEKEKIEREKMAIGLSGKAAAK</sequence>
<dbReference type="KEGG" id="tve:TRV_07662"/>
<comment type="caution">
    <text evidence="3">The sequence shown here is derived from an EMBL/GenBank/DDBJ whole genome shotgun (WGS) entry which is preliminary data.</text>
</comment>
<dbReference type="OrthoDB" id="5576775at2759"/>
<feature type="region of interest" description="Disordered" evidence="1">
    <location>
        <begin position="1"/>
        <end position="389"/>
    </location>
</feature>
<feature type="compositionally biased region" description="Low complexity" evidence="1">
    <location>
        <begin position="1"/>
        <end position="13"/>
    </location>
</feature>
<feature type="compositionally biased region" description="Low complexity" evidence="1">
    <location>
        <begin position="293"/>
        <end position="311"/>
    </location>
</feature>
<proteinExistence type="predicted"/>
<keyword evidence="4" id="KW-1185">Reference proteome</keyword>
<reference evidence="4" key="1">
    <citation type="journal article" date="2011" name="Genome Biol.">
        <title>Comparative and functional genomics provide insights into the pathogenicity of dermatophytic fungi.</title>
        <authorList>
            <person name="Burmester A."/>
            <person name="Shelest E."/>
            <person name="Gloeckner G."/>
            <person name="Heddergott C."/>
            <person name="Schindler S."/>
            <person name="Staib P."/>
            <person name="Heidel A."/>
            <person name="Felder M."/>
            <person name="Petzold A."/>
            <person name="Szafranski K."/>
            <person name="Feuermann M."/>
            <person name="Pedruzzi I."/>
            <person name="Priebe S."/>
            <person name="Groth M."/>
            <person name="Winkler R."/>
            <person name="Li W."/>
            <person name="Kniemeyer O."/>
            <person name="Schroeckh V."/>
            <person name="Hertweck C."/>
            <person name="Hube B."/>
            <person name="White T.C."/>
            <person name="Platzer M."/>
            <person name="Guthke R."/>
            <person name="Heitman J."/>
            <person name="Woestemeyer J."/>
            <person name="Zipfel P.F."/>
            <person name="Monod M."/>
            <person name="Brakhage A.A."/>
        </authorList>
    </citation>
    <scope>NUCLEOTIDE SEQUENCE [LARGE SCALE GENOMIC DNA]</scope>
    <source>
        <strain evidence="4">HKI 0517</strain>
    </source>
</reference>
<feature type="compositionally biased region" description="Low complexity" evidence="1">
    <location>
        <begin position="142"/>
        <end position="159"/>
    </location>
</feature>
<dbReference type="Pfam" id="PF08729">
    <property type="entry name" value="HUN"/>
    <property type="match status" value="1"/>
</dbReference>
<feature type="region of interest" description="Disordered" evidence="1">
    <location>
        <begin position="719"/>
        <end position="809"/>
    </location>
</feature>
<feature type="compositionally biased region" description="Low complexity" evidence="1">
    <location>
        <begin position="262"/>
        <end position="280"/>
    </location>
</feature>
<feature type="region of interest" description="Disordered" evidence="1">
    <location>
        <begin position="403"/>
        <end position="525"/>
    </location>
</feature>